<feature type="region of interest" description="Disordered" evidence="1">
    <location>
        <begin position="1"/>
        <end position="31"/>
    </location>
</feature>
<reference evidence="2 3" key="1">
    <citation type="submission" date="2018-07" db="EMBL/GenBank/DDBJ databases">
        <title>Genomic and Epidemiologic Investigation of an Indolent Hospital Outbreak.</title>
        <authorList>
            <person name="Johnson R.C."/>
            <person name="Deming C."/>
            <person name="Conlan S."/>
            <person name="Zellmer C.J."/>
            <person name="Michelin A.V."/>
            <person name="Lee-Lin S."/>
            <person name="Thomas P.J."/>
            <person name="Park M."/>
            <person name="Weingarten R.A."/>
            <person name="Less J."/>
            <person name="Dekker J.P."/>
            <person name="Frank K.M."/>
            <person name="Musser K.A."/>
            <person name="Mcquiston J.R."/>
            <person name="Henderson D.K."/>
            <person name="Lau A.F."/>
            <person name="Palmore T.N."/>
            <person name="Segre J.A."/>
        </authorList>
    </citation>
    <scope>NUCLEOTIDE SEQUENCE [LARGE SCALE GENOMIC DNA]</scope>
    <source>
        <strain evidence="2 3">SK-NIH.Env10_0317</strain>
    </source>
</reference>
<proteinExistence type="predicted"/>
<accession>A0AAJ4S8I6</accession>
<evidence type="ECO:0000256" key="1">
    <source>
        <dbReference type="SAM" id="MobiDB-lite"/>
    </source>
</evidence>
<sequence length="59" mass="6509">MGAADTHPRPPRTQDCGDAPIRGSARAAENKRITPLGNSLIQQRYLDFGQNLLRHALEI</sequence>
<evidence type="ECO:0000313" key="3">
    <source>
        <dbReference type="Proteomes" id="UP000286681"/>
    </source>
</evidence>
<gene>
    <name evidence="2" type="ORF">CA257_02535</name>
</gene>
<organism evidence="2 3">
    <name type="scientific">Sphingomonas koreensis</name>
    <dbReference type="NCBI Taxonomy" id="93064"/>
    <lineage>
        <taxon>Bacteria</taxon>
        <taxon>Pseudomonadati</taxon>
        <taxon>Pseudomonadota</taxon>
        <taxon>Alphaproteobacteria</taxon>
        <taxon>Sphingomonadales</taxon>
        <taxon>Sphingomonadaceae</taxon>
        <taxon>Sphingomonas</taxon>
    </lineage>
</organism>
<name>A0AAJ4S8I6_9SPHN</name>
<dbReference type="EMBL" id="QQWO01000001">
    <property type="protein sequence ID" value="RSV08352.1"/>
    <property type="molecule type" value="Genomic_DNA"/>
</dbReference>
<comment type="caution">
    <text evidence="2">The sequence shown here is derived from an EMBL/GenBank/DDBJ whole genome shotgun (WGS) entry which is preliminary data.</text>
</comment>
<protein>
    <submittedName>
        <fullName evidence="2">Uncharacterized protein</fullName>
    </submittedName>
</protein>
<dbReference type="Proteomes" id="UP000286681">
    <property type="component" value="Unassembled WGS sequence"/>
</dbReference>
<dbReference type="AlphaFoldDB" id="A0AAJ4S8I6"/>
<evidence type="ECO:0000313" key="2">
    <source>
        <dbReference type="EMBL" id="RSV08352.1"/>
    </source>
</evidence>